<feature type="compositionally biased region" description="Basic residues" evidence="2">
    <location>
        <begin position="448"/>
        <end position="459"/>
    </location>
</feature>
<reference evidence="4" key="1">
    <citation type="journal article" date="2018" name="Gigascience">
        <title>Genome assembly of the Pink Ipe (Handroanthus impetiginosus, Bignoniaceae), a highly valued, ecologically keystone Neotropical timber forest tree.</title>
        <authorList>
            <person name="Silva-Junior O.B."/>
            <person name="Grattapaglia D."/>
            <person name="Novaes E."/>
            <person name="Collevatti R.G."/>
        </authorList>
    </citation>
    <scope>NUCLEOTIDE SEQUENCE [LARGE SCALE GENOMIC DNA]</scope>
    <source>
        <strain evidence="4">cv. UFG-1</strain>
    </source>
</reference>
<feature type="region of interest" description="Disordered" evidence="2">
    <location>
        <begin position="401"/>
        <end position="459"/>
    </location>
</feature>
<feature type="compositionally biased region" description="Acidic residues" evidence="2">
    <location>
        <begin position="94"/>
        <end position="106"/>
    </location>
</feature>
<dbReference type="STRING" id="429701.A0A2G9HZ54"/>
<dbReference type="InterPro" id="IPR038745">
    <property type="entry name" value="AT4G37440-like"/>
</dbReference>
<dbReference type="AlphaFoldDB" id="A0A2G9HZ54"/>
<gene>
    <name evidence="3" type="ORF">CDL12_04503</name>
</gene>
<name>A0A2G9HZ54_9LAMI</name>
<feature type="compositionally biased region" description="Polar residues" evidence="2">
    <location>
        <begin position="435"/>
        <end position="447"/>
    </location>
</feature>
<keyword evidence="1" id="KW-0175">Coiled coil</keyword>
<feature type="coiled-coil region" evidence="1">
    <location>
        <begin position="274"/>
        <end position="301"/>
    </location>
</feature>
<dbReference type="CDD" id="cd11650">
    <property type="entry name" value="AT4G37440_like"/>
    <property type="match status" value="1"/>
</dbReference>
<organism evidence="3 4">
    <name type="scientific">Handroanthus impetiginosus</name>
    <dbReference type="NCBI Taxonomy" id="429701"/>
    <lineage>
        <taxon>Eukaryota</taxon>
        <taxon>Viridiplantae</taxon>
        <taxon>Streptophyta</taxon>
        <taxon>Embryophyta</taxon>
        <taxon>Tracheophyta</taxon>
        <taxon>Spermatophyta</taxon>
        <taxon>Magnoliopsida</taxon>
        <taxon>eudicotyledons</taxon>
        <taxon>Gunneridae</taxon>
        <taxon>Pentapetalae</taxon>
        <taxon>asterids</taxon>
        <taxon>lamiids</taxon>
        <taxon>Lamiales</taxon>
        <taxon>Bignoniaceae</taxon>
        <taxon>Crescentiina</taxon>
        <taxon>Tabebuia alliance</taxon>
        <taxon>Handroanthus</taxon>
    </lineage>
</organism>
<protein>
    <submittedName>
        <fullName evidence="3">Uncharacterized protein</fullName>
    </submittedName>
</protein>
<feature type="region of interest" description="Disordered" evidence="2">
    <location>
        <begin position="309"/>
        <end position="338"/>
    </location>
</feature>
<dbReference type="PANTHER" id="PTHR34057">
    <property type="entry name" value="ELONGATION FACTOR"/>
    <property type="match status" value="1"/>
</dbReference>
<dbReference type="PANTHER" id="PTHR34057:SF10">
    <property type="entry name" value="TRANSPOSASE, PTTA_EN_SPM, PLANT"/>
    <property type="match status" value="1"/>
</dbReference>
<keyword evidence="4" id="KW-1185">Reference proteome</keyword>
<dbReference type="OrthoDB" id="21648at2759"/>
<dbReference type="Proteomes" id="UP000231279">
    <property type="component" value="Unassembled WGS sequence"/>
</dbReference>
<evidence type="ECO:0000313" key="4">
    <source>
        <dbReference type="Proteomes" id="UP000231279"/>
    </source>
</evidence>
<comment type="caution">
    <text evidence="3">The sequence shown here is derived from an EMBL/GenBank/DDBJ whole genome shotgun (WGS) entry which is preliminary data.</text>
</comment>
<sequence length="459" mass="51737">MGPVMEVGENLRAKMKASTYKANGSFAKELEDELMKFTINSSITKVDTHLVGPIAQAYRNADVAVNVTECTKSGGPELAKPECSDATESSSSFDDCDTGSDSEDLNGDSASSLDFGELGELFRTRNRKTTTHWRSFIQPVMWRCKWVELQIKKFDAQAEEYEKKLEKYNRRKQFQLEKSTLEGFGMKSLPLSQNYAKHEVLKRKKRRRAESTTDIAAYMSHHNLFSYYENRKCFTKGAFVDDAAKATRELGIEEEFVGNDEMLCDETGNNDNYLERIYRKIERLQSQVAQLKSRVDNVIRGEAENVSSADNAKMPIPGKALTVPPPPTAAASDDGDRMPMGTHVAQQLISQHNMGDFFMLESAVTSHGEFFCDAYKDGYDEVLIDNHRVKEQMNNFEEMRIQPIQRPSRLKNASNNTNSPVLADPAPATEDQPRTRIQSTSTLTSPNRKSKRTKRRGAG</sequence>
<feature type="compositionally biased region" description="Polar residues" evidence="2">
    <location>
        <begin position="411"/>
        <end position="420"/>
    </location>
</feature>
<evidence type="ECO:0000256" key="2">
    <source>
        <dbReference type="SAM" id="MobiDB-lite"/>
    </source>
</evidence>
<feature type="coiled-coil region" evidence="1">
    <location>
        <begin position="144"/>
        <end position="178"/>
    </location>
</feature>
<feature type="region of interest" description="Disordered" evidence="2">
    <location>
        <begin position="73"/>
        <end position="111"/>
    </location>
</feature>
<proteinExistence type="predicted"/>
<evidence type="ECO:0000313" key="3">
    <source>
        <dbReference type="EMBL" id="PIN22786.1"/>
    </source>
</evidence>
<dbReference type="EMBL" id="NKXS01000697">
    <property type="protein sequence ID" value="PIN22786.1"/>
    <property type="molecule type" value="Genomic_DNA"/>
</dbReference>
<evidence type="ECO:0000256" key="1">
    <source>
        <dbReference type="SAM" id="Coils"/>
    </source>
</evidence>
<accession>A0A2G9HZ54</accession>